<dbReference type="Proteomes" id="UP000249526">
    <property type="component" value="Unassembled WGS sequence"/>
</dbReference>
<evidence type="ECO:0000313" key="1">
    <source>
        <dbReference type="EMBL" id="RAH57133.1"/>
    </source>
</evidence>
<accession>A0A8G1R085</accession>
<sequence length="94" mass="10532">MGTRPLNSETIGGRASPDCRVLDCQVAPTCFALSFDHFMTIVLSMVTSPILWGLEGIGWDGSLISAACMRLRHDACTFELEKWDRRSQAENRRK</sequence>
<dbReference type="EMBL" id="KZ825063">
    <property type="protein sequence ID" value="RAH57133.1"/>
    <property type="molecule type" value="Genomic_DNA"/>
</dbReference>
<organism evidence="1 2">
    <name type="scientific">Aspergillus piperis CBS 112811</name>
    <dbReference type="NCBI Taxonomy" id="1448313"/>
    <lineage>
        <taxon>Eukaryota</taxon>
        <taxon>Fungi</taxon>
        <taxon>Dikarya</taxon>
        <taxon>Ascomycota</taxon>
        <taxon>Pezizomycotina</taxon>
        <taxon>Eurotiomycetes</taxon>
        <taxon>Eurotiomycetidae</taxon>
        <taxon>Eurotiales</taxon>
        <taxon>Aspergillaceae</taxon>
        <taxon>Aspergillus</taxon>
        <taxon>Aspergillus subgen. Circumdati</taxon>
    </lineage>
</organism>
<reference evidence="1 2" key="1">
    <citation type="submission" date="2018-02" db="EMBL/GenBank/DDBJ databases">
        <title>The genomes of Aspergillus section Nigri reveals drivers in fungal speciation.</title>
        <authorList>
            <consortium name="DOE Joint Genome Institute"/>
            <person name="Vesth T.C."/>
            <person name="Nybo J."/>
            <person name="Theobald S."/>
            <person name="Brandl J."/>
            <person name="Frisvad J.C."/>
            <person name="Nielsen K.F."/>
            <person name="Lyhne E.K."/>
            <person name="Kogle M.E."/>
            <person name="Kuo A."/>
            <person name="Riley R."/>
            <person name="Clum A."/>
            <person name="Nolan M."/>
            <person name="Lipzen A."/>
            <person name="Salamov A."/>
            <person name="Henrissat B."/>
            <person name="Wiebenga A."/>
            <person name="De vries R.P."/>
            <person name="Grigoriev I.V."/>
            <person name="Mortensen U.H."/>
            <person name="Andersen M.R."/>
            <person name="Baker S.E."/>
        </authorList>
    </citation>
    <scope>NUCLEOTIDE SEQUENCE [LARGE SCALE GENOMIC DNA]</scope>
    <source>
        <strain evidence="1 2">CBS 112811</strain>
    </source>
</reference>
<evidence type="ECO:0000313" key="2">
    <source>
        <dbReference type="Proteomes" id="UP000249526"/>
    </source>
</evidence>
<keyword evidence="2" id="KW-1185">Reference proteome</keyword>
<proteinExistence type="predicted"/>
<name>A0A8G1R085_9EURO</name>
<gene>
    <name evidence="1" type="ORF">BO85DRAFT_33780</name>
</gene>
<dbReference type="AlphaFoldDB" id="A0A8G1R085"/>
<protein>
    <submittedName>
        <fullName evidence="1">Uncharacterized protein</fullName>
    </submittedName>
</protein>
<dbReference type="GeneID" id="37158853"/>
<dbReference type="RefSeq" id="XP_025515055.1">
    <property type="nucleotide sequence ID" value="XM_025655451.1"/>
</dbReference>